<accession>A0A8S5S7N2</accession>
<proteinExistence type="predicted"/>
<sequence length="227" mass="26989">MKVARKNTYYVYNAENGEFLGCGSRCDIRKYFNVGLERIESCAKSREPLVSTKNDIILNISKVEGIVENIPFTVGLTRTECNFVEVFKIFRCPRNEEEKEYMRTHFSIINLDKVRFELDTRSFNDGFPFRINFTGKGRLRSIIFSEKFYSRKLAEERLRYLQDFQAKQRSGDFWYFKDKYDASRVVCVDRTRSGKNKIMSPSRDTTKKTNYKEYLDLVQFLQSEFIR</sequence>
<reference evidence="1" key="1">
    <citation type="journal article" date="2021" name="Proc. Natl. Acad. Sci. U.S.A.">
        <title>A Catalog of Tens of Thousands of Viruses from Human Metagenomes Reveals Hidden Associations with Chronic Diseases.</title>
        <authorList>
            <person name="Tisza M.J."/>
            <person name="Buck C.B."/>
        </authorList>
    </citation>
    <scope>NUCLEOTIDE SEQUENCE</scope>
    <source>
        <strain evidence="1">CtBAZ2</strain>
    </source>
</reference>
<protein>
    <submittedName>
        <fullName evidence="1">Uncharacterized protein</fullName>
    </submittedName>
</protein>
<dbReference type="EMBL" id="BK032547">
    <property type="protein sequence ID" value="DAF46953.1"/>
    <property type="molecule type" value="Genomic_DNA"/>
</dbReference>
<evidence type="ECO:0000313" key="1">
    <source>
        <dbReference type="EMBL" id="DAF46953.1"/>
    </source>
</evidence>
<name>A0A8S5S7N2_9CAUD</name>
<organism evidence="1">
    <name type="scientific">Siphoviridae sp. ctBAZ2</name>
    <dbReference type="NCBI Taxonomy" id="2827801"/>
    <lineage>
        <taxon>Viruses</taxon>
        <taxon>Duplodnaviria</taxon>
        <taxon>Heunggongvirae</taxon>
        <taxon>Uroviricota</taxon>
        <taxon>Caudoviricetes</taxon>
    </lineage>
</organism>